<dbReference type="Proteomes" id="UP001392437">
    <property type="component" value="Unassembled WGS sequence"/>
</dbReference>
<gene>
    <name evidence="1" type="ORF">PG999_012341</name>
</gene>
<accession>A0AAW0QMP8</accession>
<keyword evidence="2" id="KW-1185">Reference proteome</keyword>
<dbReference type="EMBL" id="JAQQWP010000009">
    <property type="protein sequence ID" value="KAK8101967.1"/>
    <property type="molecule type" value="Genomic_DNA"/>
</dbReference>
<reference evidence="1 2" key="1">
    <citation type="submission" date="2023-01" db="EMBL/GenBank/DDBJ databases">
        <title>Analysis of 21 Apiospora genomes using comparative genomics revels a genus with tremendous synthesis potential of carbohydrate active enzymes and secondary metabolites.</title>
        <authorList>
            <person name="Sorensen T."/>
        </authorList>
    </citation>
    <scope>NUCLEOTIDE SEQUENCE [LARGE SCALE GENOMIC DNA]</scope>
    <source>
        <strain evidence="1 2">CBS 117206</strain>
    </source>
</reference>
<evidence type="ECO:0008006" key="3">
    <source>
        <dbReference type="Google" id="ProtNLM"/>
    </source>
</evidence>
<organism evidence="1 2">
    <name type="scientific">Apiospora kogelbergensis</name>
    <dbReference type="NCBI Taxonomy" id="1337665"/>
    <lineage>
        <taxon>Eukaryota</taxon>
        <taxon>Fungi</taxon>
        <taxon>Dikarya</taxon>
        <taxon>Ascomycota</taxon>
        <taxon>Pezizomycotina</taxon>
        <taxon>Sordariomycetes</taxon>
        <taxon>Xylariomycetidae</taxon>
        <taxon>Amphisphaeriales</taxon>
        <taxon>Apiosporaceae</taxon>
        <taxon>Apiospora</taxon>
    </lineage>
</organism>
<dbReference type="AlphaFoldDB" id="A0AAW0QMP8"/>
<name>A0AAW0QMP8_9PEZI</name>
<proteinExistence type="predicted"/>
<evidence type="ECO:0000313" key="2">
    <source>
        <dbReference type="Proteomes" id="UP001392437"/>
    </source>
</evidence>
<protein>
    <recommendedName>
        <fullName evidence="3">Ankyrin repeat-containing protein</fullName>
    </recommendedName>
</protein>
<comment type="caution">
    <text evidence="1">The sequence shown here is derived from an EMBL/GenBank/DDBJ whole genome shotgun (WGS) entry which is preliminary data.</text>
</comment>
<evidence type="ECO:0000313" key="1">
    <source>
        <dbReference type="EMBL" id="KAK8101967.1"/>
    </source>
</evidence>
<sequence length="290" mass="32538">MLPFDYIEWLLEHGADPLQPIQTQAIGNGQSSDTDVAERTCAHAVTFAIGATIRLQRWDTEEAGIEYVKGAKALNRRFLHLGLADACTCACSIEGCTLQVYQLKGLLDFRYADSNCLADPAHLSSSVTAYYEHFAATLSPGGHRDTIRFLTFSALGATHTCCFFNLMGCHYKVSPEDIEDVQDEEEAVLERLEQLVLYFEAELFALLKQWPDSPERLAEFWPGCWLPKMQEVLAELNGSDLSKEVKAGAEEAGVVWQESNSSPRVEEIDVYDERIWEHLMKKLDGIAPRK</sequence>